<feature type="domain" description="RING-type" evidence="17">
    <location>
        <begin position="96"/>
        <end position="136"/>
    </location>
</feature>
<protein>
    <submittedName>
        <fullName evidence="20">Fz domain</fullName>
    </submittedName>
</protein>
<evidence type="ECO:0000256" key="11">
    <source>
        <dbReference type="PROSITE-ProRule" id="PRU00124"/>
    </source>
</evidence>
<dbReference type="Pfam" id="PF13639">
    <property type="entry name" value="zf-RING_2"/>
    <property type="match status" value="1"/>
</dbReference>
<feature type="region of interest" description="Disordered" evidence="15">
    <location>
        <begin position="273"/>
        <end position="330"/>
    </location>
</feature>
<feature type="compositionally biased region" description="Pro residues" evidence="15">
    <location>
        <begin position="281"/>
        <end position="292"/>
    </location>
</feature>
<dbReference type="CDD" id="cd16468">
    <property type="entry name" value="RING-H2_RNF11"/>
    <property type="match status" value="1"/>
</dbReference>
<dbReference type="SUPFAM" id="SSF57424">
    <property type="entry name" value="LDL receptor-like module"/>
    <property type="match status" value="2"/>
</dbReference>
<dbReference type="SMART" id="SM00192">
    <property type="entry name" value="LDLa"/>
    <property type="match status" value="2"/>
</dbReference>
<dbReference type="PROSITE" id="PS00135">
    <property type="entry name" value="TRYPSIN_SER"/>
    <property type="match status" value="1"/>
</dbReference>
<dbReference type="FunFam" id="3.30.40.10:FF:000883">
    <property type="entry name" value="Uncharacterized protein, isoform A"/>
    <property type="match status" value="1"/>
</dbReference>
<dbReference type="PROSITE" id="PS50068">
    <property type="entry name" value="LDLRA_2"/>
    <property type="match status" value="2"/>
</dbReference>
<feature type="domain" description="FZ" evidence="16">
    <location>
        <begin position="583"/>
        <end position="704"/>
    </location>
</feature>
<accession>A0AAW1NGW5</accession>
<dbReference type="InterPro" id="IPR001190">
    <property type="entry name" value="SRCR"/>
</dbReference>
<dbReference type="Pfam" id="PF00057">
    <property type="entry name" value="Ldl_recept_a"/>
    <property type="match status" value="1"/>
</dbReference>
<keyword evidence="21" id="KW-1185">Reference proteome</keyword>
<dbReference type="InterPro" id="IPR002172">
    <property type="entry name" value="LDrepeatLR_classA_rpt"/>
</dbReference>
<evidence type="ECO:0000313" key="21">
    <source>
        <dbReference type="Proteomes" id="UP001458880"/>
    </source>
</evidence>
<dbReference type="PANTHER" id="PTHR24252">
    <property type="entry name" value="ACROSIN-RELATED"/>
    <property type="match status" value="1"/>
</dbReference>
<keyword evidence="2 14" id="KW-0645">Protease</keyword>
<comment type="caution">
    <text evidence="13">Lacks conserved residue(s) required for the propagation of feature annotation.</text>
</comment>
<evidence type="ECO:0000256" key="12">
    <source>
        <dbReference type="PROSITE-ProRule" id="PRU00175"/>
    </source>
</evidence>
<evidence type="ECO:0000256" key="15">
    <source>
        <dbReference type="SAM" id="MobiDB-lite"/>
    </source>
</evidence>
<dbReference type="CDD" id="cd07066">
    <property type="entry name" value="CRD_FZ"/>
    <property type="match status" value="1"/>
</dbReference>
<evidence type="ECO:0000259" key="19">
    <source>
        <dbReference type="PROSITE" id="PS50287"/>
    </source>
</evidence>
<evidence type="ECO:0000256" key="9">
    <source>
        <dbReference type="ARBA" id="ARBA00023180"/>
    </source>
</evidence>
<evidence type="ECO:0000256" key="8">
    <source>
        <dbReference type="ARBA" id="ARBA00023157"/>
    </source>
</evidence>
<dbReference type="GO" id="GO:0008270">
    <property type="term" value="F:zinc ion binding"/>
    <property type="evidence" value="ECO:0007669"/>
    <property type="project" value="UniProtKB-KW"/>
</dbReference>
<dbReference type="SUPFAM" id="SSF56487">
    <property type="entry name" value="SRCR-like"/>
    <property type="match status" value="1"/>
</dbReference>
<feature type="compositionally biased region" description="Low complexity" evidence="15">
    <location>
        <begin position="422"/>
        <end position="436"/>
    </location>
</feature>
<dbReference type="FunFam" id="1.10.2000.10:FF:000019">
    <property type="entry name" value="Corin, isoform B"/>
    <property type="match status" value="1"/>
</dbReference>
<evidence type="ECO:0000256" key="6">
    <source>
        <dbReference type="ARBA" id="ARBA00022825"/>
    </source>
</evidence>
<evidence type="ECO:0000256" key="13">
    <source>
        <dbReference type="PROSITE-ProRule" id="PRU00196"/>
    </source>
</evidence>
<dbReference type="InterPro" id="IPR001254">
    <property type="entry name" value="Trypsin_dom"/>
</dbReference>
<dbReference type="InterPro" id="IPR009003">
    <property type="entry name" value="Peptidase_S1_PA"/>
</dbReference>
<evidence type="ECO:0000256" key="4">
    <source>
        <dbReference type="ARBA" id="ARBA00022771"/>
    </source>
</evidence>
<dbReference type="SUPFAM" id="SSF63501">
    <property type="entry name" value="Frizzled cysteine-rich domain"/>
    <property type="match status" value="1"/>
</dbReference>
<feature type="region of interest" description="Disordered" evidence="15">
    <location>
        <begin position="375"/>
        <end position="450"/>
    </location>
</feature>
<dbReference type="InterPro" id="IPR036772">
    <property type="entry name" value="SRCR-like_dom_sf"/>
</dbReference>
<dbReference type="SMART" id="SM00202">
    <property type="entry name" value="SR"/>
    <property type="match status" value="1"/>
</dbReference>
<evidence type="ECO:0000259" key="18">
    <source>
        <dbReference type="PROSITE" id="PS50240"/>
    </source>
</evidence>
<evidence type="ECO:0000256" key="3">
    <source>
        <dbReference type="ARBA" id="ARBA00022723"/>
    </source>
</evidence>
<keyword evidence="8 11" id="KW-1015">Disulfide bond</keyword>
<dbReference type="PANTHER" id="PTHR24252:SF7">
    <property type="entry name" value="HYALIN"/>
    <property type="match status" value="1"/>
</dbReference>
<feature type="disulfide bond" evidence="11">
    <location>
        <begin position="762"/>
        <end position="780"/>
    </location>
</feature>
<feature type="domain" description="Peptidase S1" evidence="18">
    <location>
        <begin position="913"/>
        <end position="1154"/>
    </location>
</feature>
<evidence type="ECO:0000256" key="7">
    <source>
        <dbReference type="ARBA" id="ARBA00022833"/>
    </source>
</evidence>
<dbReference type="SUPFAM" id="SSF50494">
    <property type="entry name" value="Trypsin-like serine proteases"/>
    <property type="match status" value="1"/>
</dbReference>
<dbReference type="InterPro" id="IPR001314">
    <property type="entry name" value="Peptidase_S1A"/>
</dbReference>
<dbReference type="InterPro" id="IPR018114">
    <property type="entry name" value="TRYPSIN_HIS"/>
</dbReference>
<keyword evidence="3" id="KW-0479">Metal-binding</keyword>
<dbReference type="Proteomes" id="UP001458880">
    <property type="component" value="Unassembled WGS sequence"/>
</dbReference>
<keyword evidence="4 12" id="KW-0863">Zinc-finger</keyword>
<reference evidence="20 21" key="1">
    <citation type="journal article" date="2024" name="BMC Genomics">
        <title>De novo assembly and annotation of Popillia japonica's genome with initial clues to its potential as an invasive pest.</title>
        <authorList>
            <person name="Cucini C."/>
            <person name="Boschi S."/>
            <person name="Funari R."/>
            <person name="Cardaioli E."/>
            <person name="Iannotti N."/>
            <person name="Marturano G."/>
            <person name="Paoli F."/>
            <person name="Bruttini M."/>
            <person name="Carapelli A."/>
            <person name="Frati F."/>
            <person name="Nardi F."/>
        </authorList>
    </citation>
    <scope>NUCLEOTIDE SEQUENCE [LARGE SCALE GENOMIC DNA]</scope>
    <source>
        <strain evidence="20">DMR45628</strain>
    </source>
</reference>
<keyword evidence="5 14" id="KW-0378">Hydrolase</keyword>
<feature type="disulfide bond" evidence="11">
    <location>
        <begin position="774"/>
        <end position="789"/>
    </location>
</feature>
<dbReference type="InterPro" id="IPR020067">
    <property type="entry name" value="Frizzled_dom"/>
</dbReference>
<dbReference type="Pfam" id="PF01392">
    <property type="entry name" value="Fz"/>
    <property type="match status" value="1"/>
</dbReference>
<dbReference type="InterPro" id="IPR043504">
    <property type="entry name" value="Peptidase_S1_PA_chymotrypsin"/>
</dbReference>
<dbReference type="InterPro" id="IPR042981">
    <property type="entry name" value="RNF11_RING-H2"/>
</dbReference>
<dbReference type="GO" id="GO:0004252">
    <property type="term" value="F:serine-type endopeptidase activity"/>
    <property type="evidence" value="ECO:0007669"/>
    <property type="project" value="InterPro"/>
</dbReference>
<dbReference type="Gene3D" id="3.10.250.10">
    <property type="entry name" value="SRCR-like domain"/>
    <property type="match status" value="1"/>
</dbReference>
<keyword evidence="6 14" id="KW-0720">Serine protease</keyword>
<dbReference type="SMART" id="SM00020">
    <property type="entry name" value="Tryp_SPc"/>
    <property type="match status" value="1"/>
</dbReference>
<dbReference type="PROSITE" id="PS50287">
    <property type="entry name" value="SRCR_2"/>
    <property type="match status" value="1"/>
</dbReference>
<dbReference type="SMART" id="SM00184">
    <property type="entry name" value="RING"/>
    <property type="match status" value="1"/>
</dbReference>
<dbReference type="GO" id="GO:0006508">
    <property type="term" value="P:proteolysis"/>
    <property type="evidence" value="ECO:0007669"/>
    <property type="project" value="UniProtKB-KW"/>
</dbReference>
<dbReference type="SMART" id="SM00063">
    <property type="entry name" value="FRI"/>
    <property type="match status" value="1"/>
</dbReference>
<dbReference type="Gene3D" id="4.10.400.10">
    <property type="entry name" value="Low-density Lipoprotein Receptor"/>
    <property type="match status" value="1"/>
</dbReference>
<feature type="compositionally biased region" description="Pro residues" evidence="15">
    <location>
        <begin position="310"/>
        <end position="328"/>
    </location>
</feature>
<dbReference type="AlphaFoldDB" id="A0AAW1NGW5"/>
<gene>
    <name evidence="20" type="ORF">QE152_g533</name>
</gene>
<evidence type="ECO:0000256" key="10">
    <source>
        <dbReference type="PROSITE-ProRule" id="PRU00090"/>
    </source>
</evidence>
<feature type="disulfide bond" evidence="10">
    <location>
        <begin position="665"/>
        <end position="689"/>
    </location>
</feature>
<feature type="disulfide bond" evidence="11">
    <location>
        <begin position="725"/>
        <end position="743"/>
    </location>
</feature>
<evidence type="ECO:0000256" key="14">
    <source>
        <dbReference type="RuleBase" id="RU363034"/>
    </source>
</evidence>
<dbReference type="InterPro" id="IPR033116">
    <property type="entry name" value="TRYPSIN_SER"/>
</dbReference>
<name>A0AAW1NGW5_POPJA</name>
<feature type="disulfide bond" evidence="11">
    <location>
        <begin position="755"/>
        <end position="767"/>
    </location>
</feature>
<keyword evidence="7" id="KW-0862">Zinc</keyword>
<dbReference type="GO" id="GO:0005886">
    <property type="term" value="C:plasma membrane"/>
    <property type="evidence" value="ECO:0007669"/>
    <property type="project" value="UniProtKB-SubCell"/>
</dbReference>
<dbReference type="Gene3D" id="1.10.2000.10">
    <property type="entry name" value="Frizzled cysteine-rich domain"/>
    <property type="match status" value="1"/>
</dbReference>
<feature type="compositionally biased region" description="Polar residues" evidence="15">
    <location>
        <begin position="407"/>
        <end position="420"/>
    </location>
</feature>
<sequence>MGNCFKRATTDDLSLLRGSDSIRETFSNQLGSAAAPPYQEALTVQSISPVYNPSPSVTSLVTQLTEEEQVKIAKRIGLIQHLPTGTYDGSKKARECVICMAEFIVGDAIRYLPCMHTYHMRCIDDWLMRSLTCPSCMEPRSGRLLHRTALGAWASSWPGYLQRRSENQFPASETLSYTCCHAVSAHTTRSTRAPTIQVQQVRKERSQHVVIAVVVMVDLHRHNSAQKKWANLIVNNDTVLILENANQQLKPTPLTLTPVNSNIYARRHSTHNCPITEDRTIPPPVPSRPPAIPKRSHVSAPTVQTESVKKPPPVPPVPRSRGVPPIPPVRNLADITHKRVEMKSIQHRHPVVPPNKQIPVNCSFEFNQSNAVAHESNRLPPQSVSVPNKPIYKPPISPATKAPPQGSPQCNNNNKVSMRQDSGISSDSFSQTSSPSYTTKTMEIPLLPPKTPVKQNGVLAKIGHIEDNDSNNATITKSVSTPASLQTIVKFHNGSNMSLHHKIIRDIRRPSTHIVGQVRFRFRFAQVVLNAIALLAIGGGMAAYFKDSNISAYPTFTEVQILNTTTVNTTTITIIPDKHSMNPAPGICLPVIVSFCQHNRVPYNFTVFPNYIGHFGQRDAQIDLEVYDAVVDVRCYELAALFLCSVFVPKCGHSGVVVRPCRSLCAETKRRCDFFLDVFGLTLPDYLECELFPESPNPQICVGHHEVKEAKIRSLKPVCQSGFQCDVKRCIPTDWLCDGHIDCKDQTDELNCKMCGPDMVHCGADKCMSQDCMCDGKVDCPLAQDERNCIRLSERNGDEGRGQLEVFRPDQQKWVPACITSWNSSSATAICAMLGYSNTNGSRLIKVTDTSVYSPVEETTTIWRNYQNKKPKNLLKEFGSCRGKSYSTVEITCTNYVCGRTRKSYAETRVKRIVGGQAAKPGDWPFLAAILGGPEEVFYCAGVLIADQWVLTASHCVGNHSDVTGWTIQLGVTRRHAHSYYGQKMKVKRVVPHPLYNVDIAHDNDVALFQLANRVTFHEHLSPVCLPPADKILYPGTLCTVIGWGKKEDTGLSEYEPEVNQVEVPVLNRELCNSWMEDRELNVTDGMICAGYKEGGKDACQGDSGGPLLCRDNRNDAWFVGGIVSWGIKCAHPHLPGVYAYVPKYIPWILQQMRNFTE</sequence>
<comment type="subcellular location">
    <subcellularLocation>
        <location evidence="1">Cell membrane</location>
        <topology evidence="1">Single-pass membrane protein</topology>
    </subcellularLocation>
</comment>
<dbReference type="Gene3D" id="2.40.10.10">
    <property type="entry name" value="Trypsin-like serine proteases"/>
    <property type="match status" value="1"/>
</dbReference>
<dbReference type="Gene3D" id="3.30.40.10">
    <property type="entry name" value="Zinc/RING finger domain, C3HC4 (zinc finger)"/>
    <property type="match status" value="1"/>
</dbReference>
<evidence type="ECO:0000256" key="2">
    <source>
        <dbReference type="ARBA" id="ARBA00022670"/>
    </source>
</evidence>
<dbReference type="FunFam" id="2.40.10.10:FF:000003">
    <property type="entry name" value="Transmembrane serine protease 3"/>
    <property type="match status" value="1"/>
</dbReference>
<dbReference type="EMBL" id="JASPKY010000003">
    <property type="protein sequence ID" value="KAK9758445.1"/>
    <property type="molecule type" value="Genomic_DNA"/>
</dbReference>
<evidence type="ECO:0000256" key="1">
    <source>
        <dbReference type="ARBA" id="ARBA00004162"/>
    </source>
</evidence>
<dbReference type="Pfam" id="PF00089">
    <property type="entry name" value="Trypsin"/>
    <property type="match status" value="1"/>
</dbReference>
<dbReference type="SUPFAM" id="SSF57850">
    <property type="entry name" value="RING/U-box"/>
    <property type="match status" value="1"/>
</dbReference>
<dbReference type="InterPro" id="IPR001841">
    <property type="entry name" value="Znf_RING"/>
</dbReference>
<dbReference type="InterPro" id="IPR036055">
    <property type="entry name" value="LDL_receptor-like_sf"/>
</dbReference>
<dbReference type="PROSITE" id="PS50240">
    <property type="entry name" value="TRYPSIN_DOM"/>
    <property type="match status" value="1"/>
</dbReference>
<organism evidence="20 21">
    <name type="scientific">Popillia japonica</name>
    <name type="common">Japanese beetle</name>
    <dbReference type="NCBI Taxonomy" id="7064"/>
    <lineage>
        <taxon>Eukaryota</taxon>
        <taxon>Metazoa</taxon>
        <taxon>Ecdysozoa</taxon>
        <taxon>Arthropoda</taxon>
        <taxon>Hexapoda</taxon>
        <taxon>Insecta</taxon>
        <taxon>Pterygota</taxon>
        <taxon>Neoptera</taxon>
        <taxon>Endopterygota</taxon>
        <taxon>Coleoptera</taxon>
        <taxon>Polyphaga</taxon>
        <taxon>Scarabaeiformia</taxon>
        <taxon>Scarabaeidae</taxon>
        <taxon>Rutelinae</taxon>
        <taxon>Popillia</taxon>
    </lineage>
</organism>
<evidence type="ECO:0000313" key="20">
    <source>
        <dbReference type="EMBL" id="KAK9758445.1"/>
    </source>
</evidence>
<feature type="domain" description="SRCR" evidence="19">
    <location>
        <begin position="790"/>
        <end position="894"/>
    </location>
</feature>
<evidence type="ECO:0000256" key="5">
    <source>
        <dbReference type="ARBA" id="ARBA00022801"/>
    </source>
</evidence>
<dbReference type="PROSITE" id="PS00134">
    <property type="entry name" value="TRYPSIN_HIS"/>
    <property type="match status" value="1"/>
</dbReference>
<dbReference type="CDD" id="cd00190">
    <property type="entry name" value="Tryp_SPc"/>
    <property type="match status" value="1"/>
</dbReference>
<evidence type="ECO:0000259" key="17">
    <source>
        <dbReference type="PROSITE" id="PS50089"/>
    </source>
</evidence>
<dbReference type="PROSITE" id="PS50038">
    <property type="entry name" value="FZ"/>
    <property type="match status" value="1"/>
</dbReference>
<feature type="disulfide bond" evidence="11">
    <location>
        <begin position="737"/>
        <end position="752"/>
    </location>
</feature>
<evidence type="ECO:0000259" key="16">
    <source>
        <dbReference type="PROSITE" id="PS50038"/>
    </source>
</evidence>
<dbReference type="PRINTS" id="PR00722">
    <property type="entry name" value="CHYMOTRYPSIN"/>
</dbReference>
<dbReference type="InterPro" id="IPR013083">
    <property type="entry name" value="Znf_RING/FYVE/PHD"/>
</dbReference>
<dbReference type="CDD" id="cd00112">
    <property type="entry name" value="LDLa"/>
    <property type="match status" value="2"/>
</dbReference>
<comment type="caution">
    <text evidence="20">The sequence shown here is derived from an EMBL/GenBank/DDBJ whole genome shotgun (WGS) entry which is preliminary data.</text>
</comment>
<dbReference type="PROSITE" id="PS50089">
    <property type="entry name" value="ZF_RING_2"/>
    <property type="match status" value="1"/>
</dbReference>
<dbReference type="Pfam" id="PF15494">
    <property type="entry name" value="SRCR_2"/>
    <property type="match status" value="1"/>
</dbReference>
<dbReference type="InterPro" id="IPR036790">
    <property type="entry name" value="Frizzled_dom_sf"/>
</dbReference>
<proteinExistence type="predicted"/>
<keyword evidence="9" id="KW-0325">Glycoprotein</keyword>